<feature type="non-terminal residue" evidence="2">
    <location>
        <position position="207"/>
    </location>
</feature>
<evidence type="ECO:0000256" key="1">
    <source>
        <dbReference type="SAM" id="Coils"/>
    </source>
</evidence>
<feature type="coiled-coil region" evidence="1">
    <location>
        <begin position="180"/>
        <end position="207"/>
    </location>
</feature>
<reference evidence="2" key="1">
    <citation type="submission" date="2020-02" db="EMBL/GenBank/DDBJ databases">
        <authorList>
            <person name="Meier V. D."/>
        </authorList>
    </citation>
    <scope>NUCLEOTIDE SEQUENCE</scope>
    <source>
        <strain evidence="2">AVDCRST_MAG08</strain>
    </source>
</reference>
<gene>
    <name evidence="2" type="ORF">AVDCRST_MAG08-190</name>
</gene>
<keyword evidence="1" id="KW-0175">Coiled coil</keyword>
<sequence length="207" mass="21595">MEQHKSFAEAGEAIRAAALAAGLAVAPHELRPLLKALGDRFPASDQALRAALLGIRRRAWRDRLAALAKGAAAPPARPDDLDAAAASIGDPEAGDAELLSALREAVLARLAGYGAPEAALAAALEDLPEGPSREPTLEAVEHCGRLVAEAFALPGADAAAFASRAAEAERRRRGERHAAARAARETRAEEERRLEAWEASLVGAEAV</sequence>
<dbReference type="AlphaFoldDB" id="A0A6J4H3T1"/>
<organism evidence="2">
    <name type="scientific">uncultured Acetobacteraceae bacterium</name>
    <dbReference type="NCBI Taxonomy" id="169975"/>
    <lineage>
        <taxon>Bacteria</taxon>
        <taxon>Pseudomonadati</taxon>
        <taxon>Pseudomonadota</taxon>
        <taxon>Alphaproteobacteria</taxon>
        <taxon>Acetobacterales</taxon>
        <taxon>Acetobacteraceae</taxon>
        <taxon>environmental samples</taxon>
    </lineage>
</organism>
<accession>A0A6J4H3T1</accession>
<name>A0A6J4H3T1_9PROT</name>
<evidence type="ECO:0000313" key="2">
    <source>
        <dbReference type="EMBL" id="CAA9213247.1"/>
    </source>
</evidence>
<dbReference type="EMBL" id="CADCTG010000022">
    <property type="protein sequence ID" value="CAA9213247.1"/>
    <property type="molecule type" value="Genomic_DNA"/>
</dbReference>
<proteinExistence type="predicted"/>
<protein>
    <submittedName>
        <fullName evidence="2">Uncharacterized protein</fullName>
    </submittedName>
</protein>